<evidence type="ECO:0000256" key="18">
    <source>
        <dbReference type="ARBA" id="ARBA00049244"/>
    </source>
</evidence>
<keyword evidence="9" id="KW-0227">DNA damage</keyword>
<comment type="cofactor">
    <cofactor evidence="1 20">
        <name>[4Fe-4S] cluster</name>
        <dbReference type="ChEBI" id="CHEBI:49883"/>
    </cofactor>
</comment>
<dbReference type="GO" id="GO:0008270">
    <property type="term" value="F:zinc ion binding"/>
    <property type="evidence" value="ECO:0007669"/>
    <property type="project" value="UniProtKB-KW"/>
</dbReference>
<evidence type="ECO:0000256" key="12">
    <source>
        <dbReference type="ARBA" id="ARBA00022932"/>
    </source>
</evidence>
<dbReference type="CDD" id="cd05534">
    <property type="entry name" value="POLBc_zeta"/>
    <property type="match status" value="1"/>
</dbReference>
<dbReference type="SMART" id="SM00486">
    <property type="entry name" value="POLBc"/>
    <property type="match status" value="1"/>
</dbReference>
<dbReference type="InterPro" id="IPR025687">
    <property type="entry name" value="Znf-C4pol"/>
</dbReference>
<evidence type="ECO:0000259" key="26">
    <source>
        <dbReference type="Pfam" id="PF24065"/>
    </source>
</evidence>
<feature type="region of interest" description="Disordered" evidence="21">
    <location>
        <begin position="1744"/>
        <end position="1778"/>
    </location>
</feature>
<evidence type="ECO:0000259" key="24">
    <source>
        <dbReference type="Pfam" id="PF14260"/>
    </source>
</evidence>
<accession>A0A316VRC8</accession>
<dbReference type="FunFam" id="1.10.132.60:FF:000007">
    <property type="entry name" value="DNA polymerase"/>
    <property type="match status" value="1"/>
</dbReference>
<keyword evidence="17 20" id="KW-0539">Nucleus</keyword>
<protein>
    <recommendedName>
        <fullName evidence="20">DNA polymerase</fullName>
        <ecNumber evidence="20">2.7.7.7</ecNumber>
    </recommendedName>
</protein>
<feature type="region of interest" description="Disordered" evidence="21">
    <location>
        <begin position="305"/>
        <end position="335"/>
    </location>
</feature>
<dbReference type="EC" id="2.7.7.7" evidence="20"/>
<feature type="domain" description="C4-type zinc-finger of DNA polymerase delta" evidence="24">
    <location>
        <begin position="1693"/>
        <end position="1796"/>
    </location>
</feature>
<dbReference type="Gene3D" id="3.30.342.10">
    <property type="entry name" value="DNA Polymerase, chain B, domain 1"/>
    <property type="match status" value="1"/>
</dbReference>
<dbReference type="Proteomes" id="UP000245783">
    <property type="component" value="Unassembled WGS sequence"/>
</dbReference>
<evidence type="ECO:0000256" key="13">
    <source>
        <dbReference type="ARBA" id="ARBA00023004"/>
    </source>
</evidence>
<keyword evidence="6 20" id="KW-0548">Nucleotidyltransferase</keyword>
<dbReference type="InterPro" id="IPR042087">
    <property type="entry name" value="DNA_pol_B_thumb"/>
</dbReference>
<dbReference type="PRINTS" id="PR00106">
    <property type="entry name" value="DNAPOLB"/>
</dbReference>
<dbReference type="GO" id="GO:0051539">
    <property type="term" value="F:4 iron, 4 sulfur cluster binding"/>
    <property type="evidence" value="ECO:0007669"/>
    <property type="project" value="UniProtKB-KW"/>
</dbReference>
<dbReference type="FunFam" id="3.30.342.10:FF:000018">
    <property type="entry name" value="DNA polymerase"/>
    <property type="match status" value="1"/>
</dbReference>
<keyword evidence="16" id="KW-0234">DNA repair</keyword>
<feature type="domain" description="DNA polymerase delta/zeta catalytic subunit N-terminal" evidence="25">
    <location>
        <begin position="88"/>
        <end position="166"/>
    </location>
</feature>
<dbReference type="RefSeq" id="XP_025366934.1">
    <property type="nucleotide sequence ID" value="XM_025517178.1"/>
</dbReference>
<keyword evidence="10 20" id="KW-0863">Zinc-finger</keyword>
<keyword evidence="14 20" id="KW-0411">Iron-sulfur</keyword>
<dbReference type="InterPro" id="IPR023211">
    <property type="entry name" value="DNA_pol_palm_dom_sf"/>
</dbReference>
<comment type="catalytic activity">
    <reaction evidence="18 20">
        <text>DNA(n) + a 2'-deoxyribonucleoside 5'-triphosphate = DNA(n+1) + diphosphate</text>
        <dbReference type="Rhea" id="RHEA:22508"/>
        <dbReference type="Rhea" id="RHEA-COMP:17339"/>
        <dbReference type="Rhea" id="RHEA-COMP:17340"/>
        <dbReference type="ChEBI" id="CHEBI:33019"/>
        <dbReference type="ChEBI" id="CHEBI:61560"/>
        <dbReference type="ChEBI" id="CHEBI:173112"/>
        <dbReference type="EC" id="2.7.7.7"/>
    </reaction>
</comment>
<dbReference type="SUPFAM" id="SSF56672">
    <property type="entry name" value="DNA/RNA polymerases"/>
    <property type="match status" value="1"/>
</dbReference>
<dbReference type="GO" id="GO:0000166">
    <property type="term" value="F:nucleotide binding"/>
    <property type="evidence" value="ECO:0007669"/>
    <property type="project" value="InterPro"/>
</dbReference>
<evidence type="ECO:0000256" key="17">
    <source>
        <dbReference type="ARBA" id="ARBA00023242"/>
    </source>
</evidence>
<dbReference type="InParanoid" id="A0A316VRC8"/>
<gene>
    <name evidence="27" type="ORF">IE81DRAFT_368809</name>
</gene>
<dbReference type="PANTHER" id="PTHR45812">
    <property type="entry name" value="DNA POLYMERASE ZETA CATALYTIC SUBUNIT"/>
    <property type="match status" value="1"/>
</dbReference>
<feature type="compositionally biased region" description="Polar residues" evidence="21">
    <location>
        <begin position="677"/>
        <end position="688"/>
    </location>
</feature>
<dbReference type="PANTHER" id="PTHR45812:SF1">
    <property type="entry name" value="DNA POLYMERASE ZETA CATALYTIC SUBUNIT"/>
    <property type="match status" value="1"/>
</dbReference>
<feature type="compositionally biased region" description="Low complexity" evidence="21">
    <location>
        <begin position="1744"/>
        <end position="1771"/>
    </location>
</feature>
<dbReference type="Pfam" id="PF24055">
    <property type="entry name" value="POL3_N"/>
    <property type="match status" value="1"/>
</dbReference>
<evidence type="ECO:0000256" key="19">
    <source>
        <dbReference type="ARBA" id="ARBA00066055"/>
    </source>
</evidence>
<dbReference type="FunFam" id="3.30.420.10:FF:000024">
    <property type="entry name" value="DNA polymerase zeta catalytic subunit"/>
    <property type="match status" value="1"/>
</dbReference>
<dbReference type="GO" id="GO:0003677">
    <property type="term" value="F:DNA binding"/>
    <property type="evidence" value="ECO:0007669"/>
    <property type="project" value="UniProtKB-KW"/>
</dbReference>
<keyword evidence="12 20" id="KW-0239">DNA-directed DNA polymerase</keyword>
<evidence type="ECO:0000256" key="4">
    <source>
        <dbReference type="ARBA" id="ARBA00022485"/>
    </source>
</evidence>
<feature type="domain" description="DNA polymerase zeta catalytic subunit N-terminal" evidence="26">
    <location>
        <begin position="32"/>
        <end position="87"/>
    </location>
</feature>
<dbReference type="GO" id="GO:0016035">
    <property type="term" value="C:zeta DNA polymerase complex"/>
    <property type="evidence" value="ECO:0007669"/>
    <property type="project" value="InterPro"/>
</dbReference>
<feature type="compositionally biased region" description="Polar residues" evidence="21">
    <location>
        <begin position="557"/>
        <end position="572"/>
    </location>
</feature>
<feature type="region of interest" description="Disordered" evidence="21">
    <location>
        <begin position="390"/>
        <end position="752"/>
    </location>
</feature>
<dbReference type="GO" id="GO:0003887">
    <property type="term" value="F:DNA-directed DNA polymerase activity"/>
    <property type="evidence" value="ECO:0007669"/>
    <property type="project" value="UniProtKB-KW"/>
</dbReference>
<dbReference type="InterPro" id="IPR006134">
    <property type="entry name" value="DNA-dir_DNA_pol_B_multi_dom"/>
</dbReference>
<dbReference type="Pfam" id="PF03104">
    <property type="entry name" value="DNA_pol_B_exo1"/>
    <property type="match status" value="1"/>
</dbReference>
<feature type="compositionally biased region" description="Low complexity" evidence="21">
    <location>
        <begin position="427"/>
        <end position="437"/>
    </location>
</feature>
<evidence type="ECO:0000259" key="23">
    <source>
        <dbReference type="Pfam" id="PF03104"/>
    </source>
</evidence>
<evidence type="ECO:0000256" key="14">
    <source>
        <dbReference type="ARBA" id="ARBA00023014"/>
    </source>
</evidence>
<dbReference type="Pfam" id="PF14260">
    <property type="entry name" value="zf-C4pol"/>
    <property type="match status" value="1"/>
</dbReference>
<evidence type="ECO:0000256" key="2">
    <source>
        <dbReference type="ARBA" id="ARBA00004123"/>
    </source>
</evidence>
<dbReference type="Gene3D" id="1.10.132.60">
    <property type="entry name" value="DNA polymerase family B, C-terminal domain"/>
    <property type="match status" value="1"/>
</dbReference>
<evidence type="ECO:0000259" key="22">
    <source>
        <dbReference type="Pfam" id="PF00136"/>
    </source>
</evidence>
<evidence type="ECO:0000256" key="21">
    <source>
        <dbReference type="SAM" id="MobiDB-lite"/>
    </source>
</evidence>
<keyword evidence="13 20" id="KW-0408">Iron</keyword>
<dbReference type="Pfam" id="PF24065">
    <property type="entry name" value="REV3_N"/>
    <property type="match status" value="1"/>
</dbReference>
<dbReference type="GeneID" id="37039048"/>
<dbReference type="InterPro" id="IPR006133">
    <property type="entry name" value="DNA-dir_DNA_pol_B_exonuc"/>
</dbReference>
<dbReference type="Gene3D" id="3.90.1600.10">
    <property type="entry name" value="Palm domain of DNA polymerase"/>
    <property type="match status" value="1"/>
</dbReference>
<dbReference type="InterPro" id="IPR056435">
    <property type="entry name" value="DPOD/Z_N"/>
</dbReference>
<evidence type="ECO:0000256" key="1">
    <source>
        <dbReference type="ARBA" id="ARBA00001966"/>
    </source>
</evidence>
<feature type="compositionally biased region" description="Basic and acidic residues" evidence="21">
    <location>
        <begin position="664"/>
        <end position="676"/>
    </location>
</feature>
<keyword evidence="4 20" id="KW-0004">4Fe-4S</keyword>
<evidence type="ECO:0000256" key="5">
    <source>
        <dbReference type="ARBA" id="ARBA00022679"/>
    </source>
</evidence>
<dbReference type="FunCoup" id="A0A316VRC8">
    <property type="interactions" value="298"/>
</dbReference>
<evidence type="ECO:0000256" key="11">
    <source>
        <dbReference type="ARBA" id="ARBA00022833"/>
    </source>
</evidence>
<dbReference type="InterPro" id="IPR017964">
    <property type="entry name" value="DNA-dir_DNA_pol_B_CS"/>
</dbReference>
<dbReference type="GO" id="GO:0005634">
    <property type="term" value="C:nucleus"/>
    <property type="evidence" value="ECO:0007669"/>
    <property type="project" value="UniProtKB-SubCell"/>
</dbReference>
<dbReference type="PROSITE" id="PS00116">
    <property type="entry name" value="DNA_POLYMERASE_B"/>
    <property type="match status" value="1"/>
</dbReference>
<dbReference type="GO" id="GO:0000724">
    <property type="term" value="P:double-strand break repair via homologous recombination"/>
    <property type="evidence" value="ECO:0007669"/>
    <property type="project" value="TreeGrafter"/>
</dbReference>
<dbReference type="CDD" id="cd05778">
    <property type="entry name" value="DNA_polB_zeta_exo"/>
    <property type="match status" value="1"/>
</dbReference>
<keyword evidence="15 20" id="KW-0238">DNA-binding</keyword>
<sequence length="1819" mass="202839">MVIFASDETMEQHSQASKNEFATSLLQQTPLFRLRLINIDHVLCDPTPYDRATSAFNPPDQPLLRKVPVLRIFGATPQGQRVCCHVHGVFPYTYIEYTGSLRPDFVLSYISRLGRSLNACISASLRKLSTTSSHIASIHLVQGVPFYGYHVAPHYFLKISFVDPTHNFRLATILQSGKVLGTKFQPYECHIRYLLQFMLDYNLYGCDFVDLEHVKFRLPVPESAGNNLGADLWTKETIAPSLIQDDLYHRISFCALEIDTKASSILNRRLLKERPIHSKIPEARPSSSALAQKLVPSLTDLWQEEQKRRKRDGLPPSIPEPDSVGEKRKYKSGEAPRWMASDRFDASLSERLAVDTKIREEKGWDSKMYEGGTSYDRYIVSAFDSVELFHHSEHEYEPEPTQNQAGPKQEFEGSIGPRMYDLEFTLTQRRATQQQARSNPASSVSGSPTKLDSVPSSQSAEGNDVIHAGGSSLDDLLSASQHTSTSLDEDVDTSFFQSSAFQEAMREVEKAAIGAERGENLGDEHDPLDLMPKERTADASRSAPTTPSRGGRFVPRTPTSLRKTPTSTQSTPAKRPSDAFVTPTKTKQHKLSESKASETSVTRAQARSPDAEDEATPKRSATDPIQPGSGADKMRQYLGSSQEWRVRPDSDLSQNSHSQLSETGDGRDRSTRRDRMISNQSDGSSATEASRGVRFADSAMDSAGPSVRISHQRVESSSSTGKNTGSSTSVTEPSASHDSLASASDRSAKPTKAWQYGVPAPLTSEVVNSFGFFGLPTIDYQDPYYSNPADVPKSAREYAGRNFKFSSKTVKFLQPFFAAPPDESDSVLSPTKAARDTREAQKAARHARALSKHQYQWTFCASPPPRHRVQEWCGKHRQSSAGLLAAPTTRTSNLAPPRQQGGKATQAANTGFKLSQRKPTVLAEEKQHMTTFAIEVHICTRGSLMPDPRKDPISAIAYSYQNEDENLEDTGSRPNLLSGLILCTPDEGAENGAGLLKPERLGLGRLKVDIVSSELDLFNSLIDLVRALDPEILVGWEIHNSSWGYVIERALRELDFELIAELGRVNTGSTGIKGDKWGYTQSSAMRVTGRHLLNIWRLMRGELTLGQYTFENVVFQLLRRRTPRFDHATLTKWYRSGVPHLVRKTLLYWMDRVETDLEILENSELIFRTAEFARIYGVDFFSVISRGSQFKVESVMLRIAKPENFILPSPSQQQVGEQNAAEDLPLVMEPQSAFYKGPLVVLDFQSLYPSIMIAYNICYSTCLGRVNKFKDTWKLGFTEYAPPDGLLSLLIEDCFVSPNGLVYAKPHLRKSLLAKMLTEILDTRVMVKGSMKGSKDRAFKRLQNARQLSLKLLANVTYGYTSATFSGRMPCVEVADSIVQYGRETLERAITTIHATAEWGAQVVYGDTDSLFIYLPGRSKDDAFRVGNAMAETISADNPAPVKLKFEKVYLPCLLMAKKRYVGFMYETPNQEEPAFNAKGIETVRRDGFPAQQRMVEACIRILFRTQDLSLIKSYCQRQWRKIMEGLVPFQDFIIAKEVRLGTYSEKGVPPPGAAIATRRLMMDRRNEPQHAERVPYIISQGQPRAKLNDQAVSPEQMLENPALRINATYYIERGLLPPLERIFNLMGADVWSWYREMPRVVQSNSLHFGLAGPPSPAESNAVKGKDVGLKASSDLPMAGRMTLTDHYRSDHCLVCGHKTEQGVCIDCRQSPRDALSMLLTDVSRSTCRLISIMRVCASCASTTGQSSSSSSSFAASLDTPAHPQSSSSSRHNCHNHNHPPPPPCLSVDCPVLYERVGAKRDLDRAARIQQYVEVMLEQ</sequence>
<dbReference type="STRING" id="1522189.A0A316VRC8"/>
<feature type="compositionally biased region" description="Basic and acidic residues" evidence="21">
    <location>
        <begin position="324"/>
        <end position="335"/>
    </location>
</feature>
<feature type="compositionally biased region" description="Low complexity" evidence="21">
    <location>
        <begin position="716"/>
        <end position="745"/>
    </location>
</feature>
<keyword evidence="8 20" id="KW-0479">Metal-binding</keyword>
<dbReference type="InterPro" id="IPR036397">
    <property type="entry name" value="RNaseH_sf"/>
</dbReference>
<keyword evidence="5 20" id="KW-0808">Transferase</keyword>
<evidence type="ECO:0000256" key="15">
    <source>
        <dbReference type="ARBA" id="ARBA00023125"/>
    </source>
</evidence>
<evidence type="ECO:0000256" key="9">
    <source>
        <dbReference type="ARBA" id="ARBA00022763"/>
    </source>
</evidence>
<dbReference type="SUPFAM" id="SSF53098">
    <property type="entry name" value="Ribonuclease H-like"/>
    <property type="match status" value="1"/>
</dbReference>
<dbReference type="InterPro" id="IPR030559">
    <property type="entry name" value="PolZ_Rev3"/>
</dbReference>
<feature type="compositionally biased region" description="Polar residues" evidence="21">
    <location>
        <begin position="438"/>
        <end position="461"/>
    </location>
</feature>
<evidence type="ECO:0000256" key="16">
    <source>
        <dbReference type="ARBA" id="ARBA00023204"/>
    </source>
</evidence>
<evidence type="ECO:0000256" key="8">
    <source>
        <dbReference type="ARBA" id="ARBA00022723"/>
    </source>
</evidence>
<evidence type="ECO:0000259" key="25">
    <source>
        <dbReference type="Pfam" id="PF24055"/>
    </source>
</evidence>
<dbReference type="InterPro" id="IPR043502">
    <property type="entry name" value="DNA/RNA_pol_sf"/>
</dbReference>
<dbReference type="EMBL" id="KZ819445">
    <property type="protein sequence ID" value="PWN39774.1"/>
    <property type="molecule type" value="Genomic_DNA"/>
</dbReference>
<comment type="similarity">
    <text evidence="3 20">Belongs to the DNA polymerase type-B family.</text>
</comment>
<evidence type="ECO:0000256" key="6">
    <source>
        <dbReference type="ARBA" id="ARBA00022695"/>
    </source>
</evidence>
<dbReference type="Gene3D" id="1.10.287.690">
    <property type="entry name" value="Helix hairpin bin"/>
    <property type="match status" value="1"/>
</dbReference>
<feature type="compositionally biased region" description="Low complexity" evidence="21">
    <location>
        <begin position="468"/>
        <end position="480"/>
    </location>
</feature>
<name>A0A316VRC8_9BASI</name>
<evidence type="ECO:0000313" key="27">
    <source>
        <dbReference type="EMBL" id="PWN39774.1"/>
    </source>
</evidence>
<feature type="compositionally biased region" description="Basic and acidic residues" evidence="21">
    <location>
        <begin position="504"/>
        <end position="538"/>
    </location>
</feature>
<comment type="subunit">
    <text evidence="19">Forms DNA polymerase zeta with REV7.</text>
</comment>
<evidence type="ECO:0000256" key="7">
    <source>
        <dbReference type="ARBA" id="ARBA00022705"/>
    </source>
</evidence>
<dbReference type="InterPro" id="IPR012337">
    <property type="entry name" value="RNaseH-like_sf"/>
</dbReference>
<dbReference type="Gene3D" id="3.30.420.10">
    <property type="entry name" value="Ribonuclease H-like superfamily/Ribonuclease H"/>
    <property type="match status" value="1"/>
</dbReference>
<comment type="subcellular location">
    <subcellularLocation>
        <location evidence="2 20">Nucleus</location>
    </subcellularLocation>
</comment>
<dbReference type="InterPro" id="IPR006172">
    <property type="entry name" value="DNA-dir_DNA_pol_B"/>
</dbReference>
<proteinExistence type="inferred from homology"/>
<dbReference type="FunFam" id="1.10.287.690:FF:000002">
    <property type="entry name" value="DNA polymerase zeta"/>
    <property type="match status" value="1"/>
</dbReference>
<dbReference type="OrthoDB" id="2414538at2759"/>
<feature type="domain" description="DNA-directed DNA polymerase family B exonuclease" evidence="23">
    <location>
        <begin position="908"/>
        <end position="1113"/>
    </location>
</feature>
<feature type="domain" description="DNA-directed DNA polymerase family B multifunctional" evidence="22">
    <location>
        <begin position="1180"/>
        <end position="1625"/>
    </location>
</feature>
<reference evidence="27 28" key="1">
    <citation type="journal article" date="2018" name="Mol. Biol. Evol.">
        <title>Broad Genomic Sampling Reveals a Smut Pathogenic Ancestry of the Fungal Clade Ustilaginomycotina.</title>
        <authorList>
            <person name="Kijpornyongpan T."/>
            <person name="Mondo S.J."/>
            <person name="Barry K."/>
            <person name="Sandor L."/>
            <person name="Lee J."/>
            <person name="Lipzen A."/>
            <person name="Pangilinan J."/>
            <person name="LaButti K."/>
            <person name="Hainaut M."/>
            <person name="Henrissat B."/>
            <person name="Grigoriev I.V."/>
            <person name="Spatafora J.W."/>
            <person name="Aime M.C."/>
        </authorList>
    </citation>
    <scope>NUCLEOTIDE SEQUENCE [LARGE SCALE GENOMIC DNA]</scope>
    <source>
        <strain evidence="27 28">MCA 4658</strain>
    </source>
</reference>
<evidence type="ECO:0000313" key="28">
    <source>
        <dbReference type="Proteomes" id="UP000245783"/>
    </source>
</evidence>
<dbReference type="GO" id="GO:0006260">
    <property type="term" value="P:DNA replication"/>
    <property type="evidence" value="ECO:0007669"/>
    <property type="project" value="UniProtKB-KW"/>
</dbReference>
<feature type="compositionally biased region" description="Polar residues" evidence="21">
    <location>
        <begin position="651"/>
        <end position="662"/>
    </location>
</feature>
<dbReference type="GO" id="GO:0042276">
    <property type="term" value="P:error-prone translesion synthesis"/>
    <property type="evidence" value="ECO:0007669"/>
    <property type="project" value="TreeGrafter"/>
</dbReference>
<keyword evidence="11 20" id="KW-0862">Zinc</keyword>
<evidence type="ECO:0000256" key="20">
    <source>
        <dbReference type="RuleBase" id="RU000442"/>
    </source>
</evidence>
<evidence type="ECO:0000256" key="10">
    <source>
        <dbReference type="ARBA" id="ARBA00022771"/>
    </source>
</evidence>
<keyword evidence="7 20" id="KW-0235">DNA replication</keyword>
<organism evidence="27 28">
    <name type="scientific">Ceraceosorus guamensis</name>
    <dbReference type="NCBI Taxonomy" id="1522189"/>
    <lineage>
        <taxon>Eukaryota</taxon>
        <taxon>Fungi</taxon>
        <taxon>Dikarya</taxon>
        <taxon>Basidiomycota</taxon>
        <taxon>Ustilaginomycotina</taxon>
        <taxon>Exobasidiomycetes</taxon>
        <taxon>Ceraceosorales</taxon>
        <taxon>Ceraceosoraceae</taxon>
        <taxon>Ceraceosorus</taxon>
    </lineage>
</organism>
<dbReference type="Pfam" id="PF00136">
    <property type="entry name" value="DNA_pol_B"/>
    <property type="match status" value="1"/>
</dbReference>
<keyword evidence="28" id="KW-1185">Reference proteome</keyword>
<dbReference type="InterPro" id="IPR056447">
    <property type="entry name" value="REV3_N"/>
</dbReference>
<evidence type="ECO:0000256" key="3">
    <source>
        <dbReference type="ARBA" id="ARBA00005755"/>
    </source>
</evidence>